<dbReference type="EMBL" id="JAUHTQ010000001">
    <property type="protein sequence ID" value="MDN4492015.1"/>
    <property type="molecule type" value="Genomic_DNA"/>
</dbReference>
<dbReference type="PANTHER" id="PTHR31750:SF4">
    <property type="entry name" value="LP06106P"/>
    <property type="match status" value="1"/>
</dbReference>
<proteinExistence type="predicted"/>
<keyword evidence="1" id="KW-0809">Transit peptide</keyword>
<evidence type="ECO:0000313" key="3">
    <source>
        <dbReference type="EMBL" id="MDN4492015.1"/>
    </source>
</evidence>
<protein>
    <submittedName>
        <fullName evidence="3">Staygreen family protein</fullName>
    </submittedName>
</protein>
<name>A0ABT8GKS8_9BACL</name>
<keyword evidence="4" id="KW-1185">Reference proteome</keyword>
<feature type="domain" description="Staygreen protein" evidence="2">
    <location>
        <begin position="4"/>
        <end position="148"/>
    </location>
</feature>
<organism evidence="3 4">
    <name type="scientific">Ureibacillus aquaedulcis</name>
    <dbReference type="NCBI Taxonomy" id="3058421"/>
    <lineage>
        <taxon>Bacteria</taxon>
        <taxon>Bacillati</taxon>
        <taxon>Bacillota</taxon>
        <taxon>Bacilli</taxon>
        <taxon>Bacillales</taxon>
        <taxon>Caryophanaceae</taxon>
        <taxon>Ureibacillus</taxon>
    </lineage>
</organism>
<gene>
    <name evidence="3" type="ORF">QYB95_00565</name>
</gene>
<evidence type="ECO:0000256" key="1">
    <source>
        <dbReference type="ARBA" id="ARBA00022946"/>
    </source>
</evidence>
<evidence type="ECO:0000313" key="4">
    <source>
        <dbReference type="Proteomes" id="UP001172743"/>
    </source>
</evidence>
<dbReference type="Proteomes" id="UP001172743">
    <property type="component" value="Unassembled WGS sequence"/>
</dbReference>
<comment type="caution">
    <text evidence="3">The sequence shown here is derived from an EMBL/GenBank/DDBJ whole genome shotgun (WGS) entry which is preliminary data.</text>
</comment>
<dbReference type="InterPro" id="IPR024438">
    <property type="entry name" value="Staygreen"/>
</dbReference>
<sequence>MTDFNPLKLKVRFILPASPIEPIMGRKYTLTHSDDTGQLFLDIGIDFNYEAINEDLRDEVIAEWQNDWEYRLIGRVYVDSGEHTEEEASKRYNAFKNHMNGALQGMVFGDRSFLSNYPLLLDAPIYILFESTFPQFRKSYYYGTPQQYVNQFQYQI</sequence>
<reference evidence="3" key="1">
    <citation type="submission" date="2023-07" db="EMBL/GenBank/DDBJ databases">
        <title>Ureibacillus sp. isolated from freshwater well.</title>
        <authorList>
            <person name="Kirdat K."/>
            <person name="Bhatt A."/>
            <person name="Teware R."/>
            <person name="Bhavsar Y."/>
            <person name="Yadav A."/>
        </authorList>
    </citation>
    <scope>NUCLEOTIDE SEQUENCE</scope>
    <source>
        <strain evidence="3">BA0131</strain>
    </source>
</reference>
<dbReference type="RefSeq" id="WP_301136125.1">
    <property type="nucleotide sequence ID" value="NZ_JAUHTQ010000001.1"/>
</dbReference>
<dbReference type="Pfam" id="PF12638">
    <property type="entry name" value="Staygreen"/>
    <property type="match status" value="1"/>
</dbReference>
<dbReference type="PANTHER" id="PTHR31750">
    <property type="entry name" value="PROTEIN STAY-GREEN 1, CHLOROPLASTIC-RELATED"/>
    <property type="match status" value="1"/>
</dbReference>
<accession>A0ABT8GKS8</accession>
<evidence type="ECO:0000259" key="2">
    <source>
        <dbReference type="Pfam" id="PF12638"/>
    </source>
</evidence>